<proteinExistence type="predicted"/>
<dbReference type="Proteomes" id="UP001164929">
    <property type="component" value="Chromosome 3"/>
</dbReference>
<evidence type="ECO:0000313" key="3">
    <source>
        <dbReference type="Proteomes" id="UP001164929"/>
    </source>
</evidence>
<keyword evidence="3" id="KW-1185">Reference proteome</keyword>
<reference evidence="2" key="1">
    <citation type="journal article" date="2023" name="Mol. Ecol. Resour.">
        <title>Chromosome-level genome assembly of a triploid poplar Populus alba 'Berolinensis'.</title>
        <authorList>
            <person name="Chen S."/>
            <person name="Yu Y."/>
            <person name="Wang X."/>
            <person name="Wang S."/>
            <person name="Zhang T."/>
            <person name="Zhou Y."/>
            <person name="He R."/>
            <person name="Meng N."/>
            <person name="Wang Y."/>
            <person name="Liu W."/>
            <person name="Liu Z."/>
            <person name="Liu J."/>
            <person name="Guo Q."/>
            <person name="Huang H."/>
            <person name="Sederoff R.R."/>
            <person name="Wang G."/>
            <person name="Qu G."/>
            <person name="Chen S."/>
        </authorList>
    </citation>
    <scope>NUCLEOTIDE SEQUENCE</scope>
    <source>
        <strain evidence="2">SC-2020</strain>
    </source>
</reference>
<evidence type="ECO:0000313" key="2">
    <source>
        <dbReference type="EMBL" id="KAJ7003991.1"/>
    </source>
</evidence>
<feature type="region of interest" description="Disordered" evidence="1">
    <location>
        <begin position="1"/>
        <end position="43"/>
    </location>
</feature>
<protein>
    <submittedName>
        <fullName evidence="2">Uncharacterized protein</fullName>
    </submittedName>
</protein>
<organism evidence="2 3">
    <name type="scientific">Populus alba x Populus x berolinensis</name>
    <dbReference type="NCBI Taxonomy" id="444605"/>
    <lineage>
        <taxon>Eukaryota</taxon>
        <taxon>Viridiplantae</taxon>
        <taxon>Streptophyta</taxon>
        <taxon>Embryophyta</taxon>
        <taxon>Tracheophyta</taxon>
        <taxon>Spermatophyta</taxon>
        <taxon>Magnoliopsida</taxon>
        <taxon>eudicotyledons</taxon>
        <taxon>Gunneridae</taxon>
        <taxon>Pentapetalae</taxon>
        <taxon>rosids</taxon>
        <taxon>fabids</taxon>
        <taxon>Malpighiales</taxon>
        <taxon>Salicaceae</taxon>
        <taxon>Saliceae</taxon>
        <taxon>Populus</taxon>
    </lineage>
</organism>
<sequence>MASGNASVPHHTEGHLSTGKTEGRTKKRRNKDGPYLFLYSKAN</sequence>
<name>A0AAD6R805_9ROSI</name>
<dbReference type="EMBL" id="JAQIZT010000003">
    <property type="protein sequence ID" value="KAJ7003991.1"/>
    <property type="molecule type" value="Genomic_DNA"/>
</dbReference>
<accession>A0AAD6R805</accession>
<evidence type="ECO:0000256" key="1">
    <source>
        <dbReference type="SAM" id="MobiDB-lite"/>
    </source>
</evidence>
<comment type="caution">
    <text evidence="2">The sequence shown here is derived from an EMBL/GenBank/DDBJ whole genome shotgun (WGS) entry which is preliminary data.</text>
</comment>
<gene>
    <name evidence="2" type="ORF">NC653_009009</name>
</gene>
<dbReference type="AlphaFoldDB" id="A0AAD6R805"/>